<dbReference type="InterPro" id="IPR010105">
    <property type="entry name" value="TonB_sidphr_rcpt"/>
</dbReference>
<keyword evidence="13 14" id="KW-0998">Cell outer membrane</keyword>
<evidence type="ECO:0000313" key="20">
    <source>
        <dbReference type="Proteomes" id="UP000254958"/>
    </source>
</evidence>
<dbReference type="PANTHER" id="PTHR32552">
    <property type="entry name" value="FERRICHROME IRON RECEPTOR-RELATED"/>
    <property type="match status" value="1"/>
</dbReference>
<comment type="subcellular location">
    <subcellularLocation>
        <location evidence="1 14">Cell outer membrane</location>
        <topology evidence="1 14">Multi-pass membrane protein</topology>
    </subcellularLocation>
</comment>
<dbReference type="Proteomes" id="UP000254958">
    <property type="component" value="Unassembled WGS sequence"/>
</dbReference>
<sequence length="826" mass="90856">MDRKTARGFKRRGYNNTLLFRLLMSGSALACGALALCPAIALAQTAGITAGQQKLSVNIPAGDLNSSLLALSQAAHLQIFYDMGKVKGLKAHAVSGTMTADQALATILNGSGYSFSRSAGNRVSLVKTSASTIVLGPVKVGGHVSEPNAQAPYGPGEGFVATRSLSATKTDSPILTTPKSIYVITRQQMDDLQPLTIDEALRYAPGISDPIGGSGTPMNNSHDIYQRGFQSDTFVDGLMTGVSPSVVEPFMLDRLEALSGPASVMYGQAAPGGIINVSLKRPTEKAQNQVNIGFGSYGRYEGQFDSSGPLTKDGSLLYRIVAIGNTQGDQTQYKKYERLAIQPALTWKIDRKTELTFIGQYNYTPALMSNAGGPAMGAIFPQKYLKYSPYTFTSDPAFQNSHQNSGFFEYIFSHIFNSHLKFSQNFRYEHVDSYFAQLFSQGLVAGTSNMRRYALVNSDQGYSVLLDNHLQGDFSTGPVKHTVLIGVDYRLQKDVNRYAFDFSTVPTLNLLSPRYHQYTYADFIKGSGNEWDADHNYLEQEGIYFQDQFQWKGLNIMLGGREDWNNWYDQFQRAFTWHAGASYELPFGLAPYFSYATSFNPQSGDIYGAGQASPLVGKQWEVGLKYQPRHSQMLFTAAAYDLRENNVLINDPDHQNFDLQVGQIRVRGVDLSANANLAQGLNLSATYSYMEPQNSRTNLTTTTYTGETVSMKDKAPSQLPRHTVSLFVDYKFPRDIAPGLSINAGLRYVGSTYGDNANSFKVPAYTVFDGGATYDFGALMHSLKGLNMRVSLINAFDKQYVVSCSSGSSCAWGQLRRVYGSVGYRW</sequence>
<evidence type="ECO:0000256" key="6">
    <source>
        <dbReference type="ARBA" id="ARBA00022692"/>
    </source>
</evidence>
<keyword evidence="7 16" id="KW-0732">Signal</keyword>
<dbReference type="InterPro" id="IPR036942">
    <property type="entry name" value="Beta-barrel_TonB_sf"/>
</dbReference>
<name>A0A370G040_GLULI</name>
<proteinExistence type="inferred from homology"/>
<evidence type="ECO:0000256" key="1">
    <source>
        <dbReference type="ARBA" id="ARBA00004571"/>
    </source>
</evidence>
<dbReference type="GO" id="GO:0009279">
    <property type="term" value="C:cell outer membrane"/>
    <property type="evidence" value="ECO:0007669"/>
    <property type="project" value="UniProtKB-SubCell"/>
</dbReference>
<keyword evidence="20" id="KW-1185">Reference proteome</keyword>
<dbReference type="SMART" id="SM00965">
    <property type="entry name" value="STN"/>
    <property type="match status" value="1"/>
</dbReference>
<keyword evidence="3 14" id="KW-0813">Transport</keyword>
<evidence type="ECO:0000313" key="19">
    <source>
        <dbReference type="EMBL" id="RDI34201.1"/>
    </source>
</evidence>
<keyword evidence="6 14" id="KW-0812">Transmembrane</keyword>
<evidence type="ECO:0000256" key="13">
    <source>
        <dbReference type="ARBA" id="ARBA00023237"/>
    </source>
</evidence>
<evidence type="ECO:0000256" key="4">
    <source>
        <dbReference type="ARBA" id="ARBA00022452"/>
    </source>
</evidence>
<dbReference type="NCBIfam" id="TIGR01783">
    <property type="entry name" value="TonB-siderophor"/>
    <property type="match status" value="1"/>
</dbReference>
<dbReference type="AlphaFoldDB" id="A0A370G040"/>
<organism evidence="19 20">
    <name type="scientific">Gluconacetobacter liquefaciens</name>
    <name type="common">Acetobacter liquefaciens</name>
    <dbReference type="NCBI Taxonomy" id="89584"/>
    <lineage>
        <taxon>Bacteria</taxon>
        <taxon>Pseudomonadati</taxon>
        <taxon>Pseudomonadota</taxon>
        <taxon>Alphaproteobacteria</taxon>
        <taxon>Acetobacterales</taxon>
        <taxon>Acetobacteraceae</taxon>
        <taxon>Gluconacetobacter</taxon>
    </lineage>
</organism>
<reference evidence="19 20" key="1">
    <citation type="submission" date="2018-07" db="EMBL/GenBank/DDBJ databases">
        <title>Genomic Encyclopedia of Type Strains, Phase IV (KMG-IV): sequencing the most valuable type-strain genomes for metagenomic binning, comparative biology and taxonomic classification.</title>
        <authorList>
            <person name="Goeker M."/>
        </authorList>
    </citation>
    <scope>NUCLEOTIDE SEQUENCE [LARGE SCALE GENOMIC DNA]</scope>
    <source>
        <strain evidence="19 20">DSM 5603</strain>
    </source>
</reference>
<dbReference type="InterPro" id="IPR037066">
    <property type="entry name" value="Plug_dom_sf"/>
</dbReference>
<dbReference type="Gene3D" id="3.55.50.30">
    <property type="match status" value="1"/>
</dbReference>
<dbReference type="RefSeq" id="WP_114729260.1">
    <property type="nucleotide sequence ID" value="NZ_BJMI01000023.1"/>
</dbReference>
<dbReference type="OrthoDB" id="9760333at2"/>
<comment type="caution">
    <text evidence="19">The sequence shown here is derived from an EMBL/GenBank/DDBJ whole genome shotgun (WGS) entry which is preliminary data.</text>
</comment>
<reference evidence="18 21" key="2">
    <citation type="submission" date="2020-04" db="EMBL/GenBank/DDBJ databases">
        <title>Description of novel Gluconacetobacter.</title>
        <authorList>
            <person name="Sombolestani A."/>
        </authorList>
    </citation>
    <scope>NUCLEOTIDE SEQUENCE [LARGE SCALE GENOMIC DNA]</scope>
    <source>
        <strain evidence="18 21">LMG 1382</strain>
    </source>
</reference>
<dbReference type="Pfam" id="PF07660">
    <property type="entry name" value="STN"/>
    <property type="match status" value="1"/>
</dbReference>
<protein>
    <submittedName>
        <fullName evidence="19">Iron complex outermembrane receptor protein</fullName>
    </submittedName>
    <submittedName>
        <fullName evidence="18">TonB-dependent siderophore receptor</fullName>
    </submittedName>
</protein>
<dbReference type="SUPFAM" id="SSF56935">
    <property type="entry name" value="Porins"/>
    <property type="match status" value="1"/>
</dbReference>
<dbReference type="GO" id="GO:0015891">
    <property type="term" value="P:siderophore transport"/>
    <property type="evidence" value="ECO:0007669"/>
    <property type="project" value="InterPro"/>
</dbReference>
<comment type="similarity">
    <text evidence="2 14 15">Belongs to the TonB-dependent receptor family.</text>
</comment>
<dbReference type="InterPro" id="IPR011662">
    <property type="entry name" value="Secretin/TonB_short_N"/>
</dbReference>
<dbReference type="Gene3D" id="2.40.170.20">
    <property type="entry name" value="TonB-dependent receptor, beta-barrel domain"/>
    <property type="match status" value="1"/>
</dbReference>
<dbReference type="GO" id="GO:0038023">
    <property type="term" value="F:signaling receptor activity"/>
    <property type="evidence" value="ECO:0007669"/>
    <property type="project" value="InterPro"/>
</dbReference>
<dbReference type="EMBL" id="JABEQI010000012">
    <property type="protein sequence ID" value="MBB2187915.1"/>
    <property type="molecule type" value="Genomic_DNA"/>
</dbReference>
<keyword evidence="12 19" id="KW-0675">Receptor</keyword>
<evidence type="ECO:0000256" key="10">
    <source>
        <dbReference type="ARBA" id="ARBA00023077"/>
    </source>
</evidence>
<dbReference type="InterPro" id="IPR000531">
    <property type="entry name" value="Beta-barrel_TonB"/>
</dbReference>
<keyword evidence="11 14" id="KW-0472">Membrane</keyword>
<evidence type="ECO:0000259" key="17">
    <source>
        <dbReference type="SMART" id="SM00965"/>
    </source>
</evidence>
<dbReference type="CDD" id="cd01347">
    <property type="entry name" value="ligand_gated_channel"/>
    <property type="match status" value="1"/>
</dbReference>
<evidence type="ECO:0000256" key="5">
    <source>
        <dbReference type="ARBA" id="ARBA00022496"/>
    </source>
</evidence>
<dbReference type="InterPro" id="IPR039426">
    <property type="entry name" value="TonB-dep_rcpt-like"/>
</dbReference>
<keyword evidence="4 14" id="KW-1134">Transmembrane beta strand</keyword>
<dbReference type="PROSITE" id="PS52016">
    <property type="entry name" value="TONB_DEPENDENT_REC_3"/>
    <property type="match status" value="1"/>
</dbReference>
<keyword evidence="9" id="KW-0406">Ion transport</keyword>
<evidence type="ECO:0000256" key="8">
    <source>
        <dbReference type="ARBA" id="ARBA00023004"/>
    </source>
</evidence>
<dbReference type="EMBL" id="QQAW01000015">
    <property type="protein sequence ID" value="RDI34201.1"/>
    <property type="molecule type" value="Genomic_DNA"/>
</dbReference>
<keyword evidence="8" id="KW-0408">Iron</keyword>
<feature type="chain" id="PRO_5044585212" evidence="16">
    <location>
        <begin position="31"/>
        <end position="826"/>
    </location>
</feature>
<dbReference type="InterPro" id="IPR012910">
    <property type="entry name" value="Plug_dom"/>
</dbReference>
<evidence type="ECO:0000256" key="16">
    <source>
        <dbReference type="SAM" id="SignalP"/>
    </source>
</evidence>
<gene>
    <name evidence="19" type="ORF">C7453_1159</name>
    <name evidence="18" type="ORF">HLH32_16330</name>
</gene>
<dbReference type="Gene3D" id="2.170.130.10">
    <property type="entry name" value="TonB-dependent receptor, plug domain"/>
    <property type="match status" value="1"/>
</dbReference>
<keyword evidence="10 15" id="KW-0798">TonB box</keyword>
<feature type="domain" description="Secretin/TonB short N-terminal" evidence="17">
    <location>
        <begin position="77"/>
        <end position="128"/>
    </location>
</feature>
<evidence type="ECO:0000313" key="21">
    <source>
        <dbReference type="Proteomes" id="UP000562982"/>
    </source>
</evidence>
<evidence type="ECO:0000256" key="2">
    <source>
        <dbReference type="ARBA" id="ARBA00009810"/>
    </source>
</evidence>
<evidence type="ECO:0000256" key="9">
    <source>
        <dbReference type="ARBA" id="ARBA00023065"/>
    </source>
</evidence>
<evidence type="ECO:0000256" key="15">
    <source>
        <dbReference type="RuleBase" id="RU003357"/>
    </source>
</evidence>
<dbReference type="GO" id="GO:0015344">
    <property type="term" value="F:siderophore uptake transmembrane transporter activity"/>
    <property type="evidence" value="ECO:0007669"/>
    <property type="project" value="TreeGrafter"/>
</dbReference>
<evidence type="ECO:0000256" key="3">
    <source>
        <dbReference type="ARBA" id="ARBA00022448"/>
    </source>
</evidence>
<keyword evidence="5" id="KW-0410">Iron transport</keyword>
<dbReference type="PANTHER" id="PTHR32552:SF68">
    <property type="entry name" value="FERRICHROME OUTER MEMBRANE TRANSPORTER_PHAGE RECEPTOR"/>
    <property type="match status" value="1"/>
</dbReference>
<evidence type="ECO:0000256" key="7">
    <source>
        <dbReference type="ARBA" id="ARBA00022729"/>
    </source>
</evidence>
<feature type="signal peptide" evidence="16">
    <location>
        <begin position="1"/>
        <end position="30"/>
    </location>
</feature>
<evidence type="ECO:0000256" key="12">
    <source>
        <dbReference type="ARBA" id="ARBA00023170"/>
    </source>
</evidence>
<evidence type="ECO:0000256" key="11">
    <source>
        <dbReference type="ARBA" id="ARBA00023136"/>
    </source>
</evidence>
<evidence type="ECO:0000313" key="18">
    <source>
        <dbReference type="EMBL" id="MBB2187915.1"/>
    </source>
</evidence>
<dbReference type="Pfam" id="PF00593">
    <property type="entry name" value="TonB_dep_Rec_b-barrel"/>
    <property type="match status" value="1"/>
</dbReference>
<accession>A0A370G040</accession>
<evidence type="ECO:0000256" key="14">
    <source>
        <dbReference type="PROSITE-ProRule" id="PRU01360"/>
    </source>
</evidence>
<dbReference type="Pfam" id="PF07715">
    <property type="entry name" value="Plug"/>
    <property type="match status" value="1"/>
</dbReference>
<dbReference type="Proteomes" id="UP000562982">
    <property type="component" value="Unassembled WGS sequence"/>
</dbReference>